<dbReference type="KEGG" id="tmn:UCRPA7_5201"/>
<protein>
    <submittedName>
        <fullName evidence="2">Putative nadph-dependent fmn reductase protein</fullName>
    </submittedName>
</protein>
<dbReference type="InterPro" id="IPR029039">
    <property type="entry name" value="Flavoprotein-like_sf"/>
</dbReference>
<evidence type="ECO:0000259" key="1">
    <source>
        <dbReference type="Pfam" id="PF03358"/>
    </source>
</evidence>
<feature type="domain" description="NADPH-dependent FMN reductase-like" evidence="1">
    <location>
        <begin position="5"/>
        <end position="146"/>
    </location>
</feature>
<dbReference type="GO" id="GO:0010181">
    <property type="term" value="F:FMN binding"/>
    <property type="evidence" value="ECO:0007669"/>
    <property type="project" value="TreeGrafter"/>
</dbReference>
<dbReference type="PANTHER" id="PTHR30543:SF21">
    <property type="entry name" value="NAD(P)H-DEPENDENT FMN REDUCTASE LOT6"/>
    <property type="match status" value="1"/>
</dbReference>
<dbReference type="Pfam" id="PF03358">
    <property type="entry name" value="FMN_red"/>
    <property type="match status" value="1"/>
</dbReference>
<keyword evidence="3" id="KW-1185">Reference proteome</keyword>
<dbReference type="OrthoDB" id="68575at2759"/>
<gene>
    <name evidence="2" type="ORF">UCRPA7_5201</name>
</gene>
<name>R8BIZ2_PHAM7</name>
<evidence type="ECO:0000313" key="3">
    <source>
        <dbReference type="Proteomes" id="UP000014074"/>
    </source>
</evidence>
<dbReference type="HOGENOM" id="CLU_055322_2_0_1"/>
<dbReference type="Gene3D" id="3.40.50.360">
    <property type="match status" value="1"/>
</dbReference>
<dbReference type="AlphaFoldDB" id="R8BIZ2"/>
<dbReference type="Proteomes" id="UP000014074">
    <property type="component" value="Unassembled WGS sequence"/>
</dbReference>
<dbReference type="RefSeq" id="XP_007915939.1">
    <property type="nucleotide sequence ID" value="XM_007917748.1"/>
</dbReference>
<reference evidence="3" key="1">
    <citation type="journal article" date="2013" name="Genome Announc.">
        <title>Draft genome sequence of the ascomycete Phaeoacremonium aleophilum strain UCR-PA7, a causal agent of the esca disease complex in grapevines.</title>
        <authorList>
            <person name="Blanco-Ulate B."/>
            <person name="Rolshausen P."/>
            <person name="Cantu D."/>
        </authorList>
    </citation>
    <scope>NUCLEOTIDE SEQUENCE [LARGE SCALE GENOMIC DNA]</scope>
    <source>
        <strain evidence="3">UCR-PA7</strain>
    </source>
</reference>
<dbReference type="SUPFAM" id="SSF52218">
    <property type="entry name" value="Flavoproteins"/>
    <property type="match status" value="1"/>
</dbReference>
<dbReference type="GO" id="GO:0016491">
    <property type="term" value="F:oxidoreductase activity"/>
    <property type="evidence" value="ECO:0007669"/>
    <property type="project" value="InterPro"/>
</dbReference>
<dbReference type="PANTHER" id="PTHR30543">
    <property type="entry name" value="CHROMATE REDUCTASE"/>
    <property type="match status" value="1"/>
</dbReference>
<dbReference type="GeneID" id="19325731"/>
<organism evidence="2 3">
    <name type="scientific">Phaeoacremonium minimum (strain UCR-PA7)</name>
    <name type="common">Esca disease fungus</name>
    <name type="synonym">Togninia minima</name>
    <dbReference type="NCBI Taxonomy" id="1286976"/>
    <lineage>
        <taxon>Eukaryota</taxon>
        <taxon>Fungi</taxon>
        <taxon>Dikarya</taxon>
        <taxon>Ascomycota</taxon>
        <taxon>Pezizomycotina</taxon>
        <taxon>Sordariomycetes</taxon>
        <taxon>Sordariomycetidae</taxon>
        <taxon>Togniniales</taxon>
        <taxon>Togniniaceae</taxon>
        <taxon>Phaeoacremonium</taxon>
    </lineage>
</organism>
<accession>R8BIZ2</accession>
<proteinExistence type="predicted"/>
<dbReference type="InterPro" id="IPR005025">
    <property type="entry name" value="FMN_Rdtase-like_dom"/>
</dbReference>
<dbReference type="GO" id="GO:0005829">
    <property type="term" value="C:cytosol"/>
    <property type="evidence" value="ECO:0007669"/>
    <property type="project" value="TreeGrafter"/>
</dbReference>
<evidence type="ECO:0000313" key="2">
    <source>
        <dbReference type="EMBL" id="EON99276.1"/>
    </source>
</evidence>
<dbReference type="EMBL" id="KB933175">
    <property type="protein sequence ID" value="EON99276.1"/>
    <property type="molecule type" value="Genomic_DNA"/>
</dbReference>
<dbReference type="eggNOG" id="KOG4530">
    <property type="taxonomic scope" value="Eukaryota"/>
</dbReference>
<dbReference type="InterPro" id="IPR050712">
    <property type="entry name" value="NAD(P)H-dep_reductase"/>
</dbReference>
<sequence length="209" mass="22761">MTKSIAIIVTSTRAVRVGPHVGEFVKDLLSKDLGDATLTTVDLVKFNLPVYNEAPAPAMVPAQAQFQYEHSKAWSAEIAKYDGYVMVINEYNYGMAGGTKNAIDYLMNEWKGKPIAIISYGIQGGTFASEQAQNSLSRMGLRVVPTRPQLAFAGHHGPELMLAMGEGKLGEETKKEWLEKKAADIVKAFAEVKEELERAPAEGTQPTSA</sequence>